<dbReference type="EMBL" id="OU015567">
    <property type="protein sequence ID" value="CAG5110335.1"/>
    <property type="molecule type" value="Genomic_DNA"/>
</dbReference>
<name>A0ABN7SXX5_OIKDI</name>
<evidence type="ECO:0000313" key="2">
    <source>
        <dbReference type="Proteomes" id="UP001158576"/>
    </source>
</evidence>
<organism evidence="1 2">
    <name type="scientific">Oikopleura dioica</name>
    <name type="common">Tunicate</name>
    <dbReference type="NCBI Taxonomy" id="34765"/>
    <lineage>
        <taxon>Eukaryota</taxon>
        <taxon>Metazoa</taxon>
        <taxon>Chordata</taxon>
        <taxon>Tunicata</taxon>
        <taxon>Appendicularia</taxon>
        <taxon>Copelata</taxon>
        <taxon>Oikopleuridae</taxon>
        <taxon>Oikopleura</taxon>
    </lineage>
</organism>
<gene>
    <name evidence="1" type="ORF">OKIOD_LOCUS13512</name>
</gene>
<evidence type="ECO:0000313" key="1">
    <source>
        <dbReference type="EMBL" id="CAG5110335.1"/>
    </source>
</evidence>
<accession>A0ABN7SXX5</accession>
<proteinExistence type="predicted"/>
<reference evidence="1 2" key="1">
    <citation type="submission" date="2021-04" db="EMBL/GenBank/DDBJ databases">
        <authorList>
            <person name="Bliznina A."/>
        </authorList>
    </citation>
    <scope>NUCLEOTIDE SEQUENCE [LARGE SCALE GENOMIC DNA]</scope>
</reference>
<dbReference type="Proteomes" id="UP001158576">
    <property type="component" value="Chromosome 2"/>
</dbReference>
<protein>
    <submittedName>
        <fullName evidence="1">Oidioi.mRNA.OKI2018_I69.chr2.g4747.t1.cds</fullName>
    </submittedName>
</protein>
<sequence>MTTSIQTTKDTSICGIKKRLDFQILDAWNNGKSFIGILTLPQKNDFTISFKFSQSAPKATINAWNLEFFSIFSENMGFALHSKANSDAYDDESVAIHFDDVTHFSDVHAFGWNQKVTDLSCFDEDDLEITTIGGVTIDPMGCDIERFGGLLFFGKDIQLEHSSSWMDGSETVSNFVMRVYLQKEQANPPALWGWDLSIDFNQELTGLTIYGTRIQKLDPIWKISGFFGSRFVKFGPTEELNLLQADEFTFSFETRSKTVPQMENAYFCGHSI</sequence>
<keyword evidence="2" id="KW-1185">Reference proteome</keyword>